<keyword evidence="1" id="KW-0812">Transmembrane</keyword>
<feature type="transmembrane region" description="Helical" evidence="1">
    <location>
        <begin position="6"/>
        <end position="32"/>
    </location>
</feature>
<keyword evidence="1" id="KW-1133">Transmembrane helix</keyword>
<reference evidence="2 3" key="1">
    <citation type="journal article" date="2017" name="ISME J.">
        <title>Potential for microbial H2 and metal transformations associated with novel bacteria and archaea in deep terrestrial subsurface sediments.</title>
        <authorList>
            <person name="Hernsdorf A.W."/>
            <person name="Amano Y."/>
            <person name="Miyakawa K."/>
            <person name="Ise K."/>
            <person name="Suzuki Y."/>
            <person name="Anantharaman K."/>
            <person name="Probst A."/>
            <person name="Burstein D."/>
            <person name="Thomas B.C."/>
            <person name="Banfield J.F."/>
        </authorList>
    </citation>
    <scope>NUCLEOTIDE SEQUENCE [LARGE SCALE GENOMIC DNA]</scope>
    <source>
        <strain evidence="2">HGW-Dojkabacteria-1</strain>
    </source>
</reference>
<dbReference type="EMBL" id="PHAO01000001">
    <property type="protein sequence ID" value="PKN02995.1"/>
    <property type="molecule type" value="Genomic_DNA"/>
</dbReference>
<accession>A0A2N2F452</accession>
<keyword evidence="1" id="KW-0472">Membrane</keyword>
<evidence type="ECO:0000256" key="1">
    <source>
        <dbReference type="SAM" id="Phobius"/>
    </source>
</evidence>
<gene>
    <name evidence="2" type="ORF">CVU76_03140</name>
</gene>
<sequence>MEKNSVGTIIWTILGILLLISCCFLSLFVLGLNGFSMRIGSSELVINEQKMENPAVVIHTQQVEPTRPTIVQNPTPVPLRICDYDYNIMPIGVDEFDNRLADKGIKVTGTIAGPAIVKINKDHIVIIYPGNSWKGSGTLWQYVGDSKCLEAQIQYFEKESKTYIK</sequence>
<name>A0A2N2F452_9BACT</name>
<proteinExistence type="predicted"/>
<evidence type="ECO:0000313" key="3">
    <source>
        <dbReference type="Proteomes" id="UP000233417"/>
    </source>
</evidence>
<dbReference type="AlphaFoldDB" id="A0A2N2F452"/>
<organism evidence="2 3">
    <name type="scientific">Candidatus Dojkabacteria bacterium HGW-Dojkabacteria-1</name>
    <dbReference type="NCBI Taxonomy" id="2013761"/>
    <lineage>
        <taxon>Bacteria</taxon>
        <taxon>Candidatus Dojkabacteria</taxon>
    </lineage>
</organism>
<protein>
    <submittedName>
        <fullName evidence="2">Uncharacterized protein</fullName>
    </submittedName>
</protein>
<evidence type="ECO:0000313" key="2">
    <source>
        <dbReference type="EMBL" id="PKN02995.1"/>
    </source>
</evidence>
<comment type="caution">
    <text evidence="2">The sequence shown here is derived from an EMBL/GenBank/DDBJ whole genome shotgun (WGS) entry which is preliminary data.</text>
</comment>
<dbReference type="Proteomes" id="UP000233417">
    <property type="component" value="Unassembled WGS sequence"/>
</dbReference>
<dbReference type="PROSITE" id="PS51257">
    <property type="entry name" value="PROKAR_LIPOPROTEIN"/>
    <property type="match status" value="1"/>
</dbReference>